<organism evidence="2 3">
    <name type="scientific">Helianthus annuus</name>
    <name type="common">Common sunflower</name>
    <dbReference type="NCBI Taxonomy" id="4232"/>
    <lineage>
        <taxon>Eukaryota</taxon>
        <taxon>Viridiplantae</taxon>
        <taxon>Streptophyta</taxon>
        <taxon>Embryophyta</taxon>
        <taxon>Tracheophyta</taxon>
        <taxon>Spermatophyta</taxon>
        <taxon>Magnoliopsida</taxon>
        <taxon>eudicotyledons</taxon>
        <taxon>Gunneridae</taxon>
        <taxon>Pentapetalae</taxon>
        <taxon>asterids</taxon>
        <taxon>campanulids</taxon>
        <taxon>Asterales</taxon>
        <taxon>Asteraceae</taxon>
        <taxon>Asteroideae</taxon>
        <taxon>Heliantheae alliance</taxon>
        <taxon>Heliantheae</taxon>
        <taxon>Helianthus</taxon>
    </lineage>
</organism>
<gene>
    <name evidence="2" type="ORF">HannXRQ_Chr14g0438071</name>
    <name evidence="1" type="ORF">HanXRQr2_Chr02g0047191</name>
</gene>
<dbReference type="Proteomes" id="UP000215914">
    <property type="component" value="Chromosome 14"/>
</dbReference>
<keyword evidence="3" id="KW-1185">Reference proteome</keyword>
<dbReference type="AlphaFoldDB" id="A0A251SG88"/>
<reference evidence="2" key="2">
    <citation type="submission" date="2017-02" db="EMBL/GenBank/DDBJ databases">
        <title>Sunflower complete genome.</title>
        <authorList>
            <person name="Langlade N."/>
            <person name="Munos S."/>
        </authorList>
    </citation>
    <scope>NUCLEOTIDE SEQUENCE [LARGE SCALE GENOMIC DNA]</scope>
    <source>
        <tissue evidence="2">Leaves</tissue>
    </source>
</reference>
<protein>
    <submittedName>
        <fullName evidence="2">Uncharacterized protein</fullName>
    </submittedName>
</protein>
<name>A0A251SG88_HELAN</name>
<dbReference type="Gramene" id="mRNA:HanXRQr2_Chr02g0047191">
    <property type="protein sequence ID" value="mRNA:HanXRQr2_Chr02g0047191"/>
    <property type="gene ID" value="HanXRQr2_Chr02g0047191"/>
</dbReference>
<accession>A0A251SG88</accession>
<reference evidence="1" key="3">
    <citation type="submission" date="2020-06" db="EMBL/GenBank/DDBJ databases">
        <title>Helianthus annuus Genome sequencing and assembly Release 2.</title>
        <authorList>
            <person name="Gouzy J."/>
            <person name="Langlade N."/>
            <person name="Munos S."/>
        </authorList>
    </citation>
    <scope>NUCLEOTIDE SEQUENCE</scope>
    <source>
        <tissue evidence="1">Leaves</tissue>
    </source>
</reference>
<dbReference type="EMBL" id="MNCJ02000317">
    <property type="protein sequence ID" value="KAF5816933.1"/>
    <property type="molecule type" value="Genomic_DNA"/>
</dbReference>
<evidence type="ECO:0000313" key="2">
    <source>
        <dbReference type="EMBL" id="OTF97753.1"/>
    </source>
</evidence>
<proteinExistence type="predicted"/>
<dbReference type="EMBL" id="CM007903">
    <property type="protein sequence ID" value="OTF97753.1"/>
    <property type="molecule type" value="Genomic_DNA"/>
</dbReference>
<sequence>MYASAIRASVFGVLHSEGRVQVPRFRLIGKKALLESTDVSKKLELGSNWCSVSIFQVGSRTFNI</sequence>
<dbReference type="InParanoid" id="A0A251SG88"/>
<reference evidence="1 3" key="1">
    <citation type="journal article" date="2017" name="Nature">
        <title>The sunflower genome provides insights into oil metabolism, flowering and Asterid evolution.</title>
        <authorList>
            <person name="Badouin H."/>
            <person name="Gouzy J."/>
            <person name="Grassa C.J."/>
            <person name="Murat F."/>
            <person name="Staton S.E."/>
            <person name="Cottret L."/>
            <person name="Lelandais-Briere C."/>
            <person name="Owens G.L."/>
            <person name="Carrere S."/>
            <person name="Mayjonade B."/>
            <person name="Legrand L."/>
            <person name="Gill N."/>
            <person name="Kane N.C."/>
            <person name="Bowers J.E."/>
            <person name="Hubner S."/>
            <person name="Bellec A."/>
            <person name="Berard A."/>
            <person name="Berges H."/>
            <person name="Blanchet N."/>
            <person name="Boniface M.C."/>
            <person name="Brunel D."/>
            <person name="Catrice O."/>
            <person name="Chaidir N."/>
            <person name="Claudel C."/>
            <person name="Donnadieu C."/>
            <person name="Faraut T."/>
            <person name="Fievet G."/>
            <person name="Helmstetter N."/>
            <person name="King M."/>
            <person name="Knapp S.J."/>
            <person name="Lai Z."/>
            <person name="Le Paslier M.C."/>
            <person name="Lippi Y."/>
            <person name="Lorenzon L."/>
            <person name="Mandel J.R."/>
            <person name="Marage G."/>
            <person name="Marchand G."/>
            <person name="Marquand E."/>
            <person name="Bret-Mestries E."/>
            <person name="Morien E."/>
            <person name="Nambeesan S."/>
            <person name="Nguyen T."/>
            <person name="Pegot-Espagnet P."/>
            <person name="Pouilly N."/>
            <person name="Raftis F."/>
            <person name="Sallet E."/>
            <person name="Schiex T."/>
            <person name="Thomas J."/>
            <person name="Vandecasteele C."/>
            <person name="Vares D."/>
            <person name="Vear F."/>
            <person name="Vautrin S."/>
            <person name="Crespi M."/>
            <person name="Mangin B."/>
            <person name="Burke J.M."/>
            <person name="Salse J."/>
            <person name="Munos S."/>
            <person name="Vincourt P."/>
            <person name="Rieseberg L.H."/>
            <person name="Langlade N.B."/>
        </authorList>
    </citation>
    <scope>NUCLEOTIDE SEQUENCE [LARGE SCALE GENOMIC DNA]</scope>
    <source>
        <strain evidence="3">cv. SF193</strain>
        <tissue evidence="1">Leaves</tissue>
    </source>
</reference>
<evidence type="ECO:0000313" key="1">
    <source>
        <dbReference type="EMBL" id="KAF5816933.1"/>
    </source>
</evidence>
<evidence type="ECO:0000313" key="3">
    <source>
        <dbReference type="Proteomes" id="UP000215914"/>
    </source>
</evidence>